<keyword evidence="1" id="KW-0812">Transmembrane</keyword>
<reference evidence="3" key="1">
    <citation type="submission" date="2022-11" db="UniProtKB">
        <authorList>
            <consortium name="WormBaseParasite"/>
        </authorList>
    </citation>
    <scope>IDENTIFICATION</scope>
</reference>
<evidence type="ECO:0000256" key="1">
    <source>
        <dbReference type="SAM" id="Phobius"/>
    </source>
</evidence>
<accession>A0A915CYS5</accession>
<sequence length="159" mass="18242">MDRKPQGVKNTQNIRAAALIRKLVIALFTAVILLTPVYFTLVMSEHLVLAGVCFEIFDWMVAIYAHVLPVIIIHELNDYKNQLNPLSLHSNKCTFSLKNVRRVFHKHEFASNVVTDRAGYPAQLKNVLGTDLRYSTPERETKEYFTQLEVLWGVNTVNK</sequence>
<name>A0A915CYS5_9BILA</name>
<dbReference type="WBParaSite" id="jg13700">
    <property type="protein sequence ID" value="jg13700"/>
    <property type="gene ID" value="jg13700"/>
</dbReference>
<protein>
    <submittedName>
        <fullName evidence="3">Uncharacterized protein</fullName>
    </submittedName>
</protein>
<dbReference type="Proteomes" id="UP000887574">
    <property type="component" value="Unplaced"/>
</dbReference>
<keyword evidence="1" id="KW-1133">Transmembrane helix</keyword>
<keyword evidence="2" id="KW-1185">Reference proteome</keyword>
<keyword evidence="1" id="KW-0472">Membrane</keyword>
<feature type="transmembrane region" description="Helical" evidence="1">
    <location>
        <begin position="47"/>
        <end position="73"/>
    </location>
</feature>
<organism evidence="2 3">
    <name type="scientific">Ditylenchus dipsaci</name>
    <dbReference type="NCBI Taxonomy" id="166011"/>
    <lineage>
        <taxon>Eukaryota</taxon>
        <taxon>Metazoa</taxon>
        <taxon>Ecdysozoa</taxon>
        <taxon>Nematoda</taxon>
        <taxon>Chromadorea</taxon>
        <taxon>Rhabditida</taxon>
        <taxon>Tylenchina</taxon>
        <taxon>Tylenchomorpha</taxon>
        <taxon>Sphaerularioidea</taxon>
        <taxon>Anguinidae</taxon>
        <taxon>Anguininae</taxon>
        <taxon>Ditylenchus</taxon>
    </lineage>
</organism>
<evidence type="ECO:0000313" key="2">
    <source>
        <dbReference type="Proteomes" id="UP000887574"/>
    </source>
</evidence>
<evidence type="ECO:0000313" key="3">
    <source>
        <dbReference type="WBParaSite" id="jg13700"/>
    </source>
</evidence>
<feature type="transmembrane region" description="Helical" evidence="1">
    <location>
        <begin position="20"/>
        <end position="41"/>
    </location>
</feature>
<dbReference type="AlphaFoldDB" id="A0A915CYS5"/>
<proteinExistence type="predicted"/>